<dbReference type="SUPFAM" id="SSF54909">
    <property type="entry name" value="Dimeric alpha+beta barrel"/>
    <property type="match status" value="1"/>
</dbReference>
<keyword evidence="3" id="KW-1185">Reference proteome</keyword>
<dbReference type="Pfam" id="PF03992">
    <property type="entry name" value="ABM"/>
    <property type="match status" value="1"/>
</dbReference>
<accession>A0A9P4IMS5</accession>
<dbReference type="AlphaFoldDB" id="A0A9P4IMS5"/>
<gene>
    <name evidence="2" type="ORF">NA57DRAFT_71798</name>
</gene>
<dbReference type="OrthoDB" id="4520428at2759"/>
<organism evidence="2 3">
    <name type="scientific">Rhizodiscina lignyota</name>
    <dbReference type="NCBI Taxonomy" id="1504668"/>
    <lineage>
        <taxon>Eukaryota</taxon>
        <taxon>Fungi</taxon>
        <taxon>Dikarya</taxon>
        <taxon>Ascomycota</taxon>
        <taxon>Pezizomycotina</taxon>
        <taxon>Dothideomycetes</taxon>
        <taxon>Pleosporomycetidae</taxon>
        <taxon>Aulographales</taxon>
        <taxon>Rhizodiscinaceae</taxon>
        <taxon>Rhizodiscina</taxon>
    </lineage>
</organism>
<proteinExistence type="predicted"/>
<dbReference type="PANTHER" id="PTHR40624:SF1">
    <property type="entry name" value="BIOSYNTHESIS MONOOXYGENASE, PUTATIVE (AFU_ORTHOLOGUE AFUA_1G12025)-RELATED"/>
    <property type="match status" value="1"/>
</dbReference>
<evidence type="ECO:0000313" key="2">
    <source>
        <dbReference type="EMBL" id="KAF2102813.1"/>
    </source>
</evidence>
<dbReference type="Gene3D" id="3.30.70.100">
    <property type="match status" value="1"/>
</dbReference>
<dbReference type="InterPro" id="IPR007138">
    <property type="entry name" value="ABM_dom"/>
</dbReference>
<dbReference type="PROSITE" id="PS51725">
    <property type="entry name" value="ABM"/>
    <property type="match status" value="1"/>
</dbReference>
<sequence length="207" mass="22170">MAPIFVIGHLFPRDQGARHKVIEALSDTARYSRANEPGVTKYAVTVPRTSSALDIFAFEEYADQAALDAHMASPPVAAIINLFTTQPELLASPTKVYMLSAAHEMIRSAVTALSDPTITFSILSNTGSSAPEKWHELVAKAEQRGDGVCMVLGDKDNAGSGAILVVEVGKSSGLSSDSGISQLQESHDLKLVEGYWWKRRDAGAKLA</sequence>
<protein>
    <recommendedName>
        <fullName evidence="1">ABM domain-containing protein</fullName>
    </recommendedName>
</protein>
<evidence type="ECO:0000259" key="1">
    <source>
        <dbReference type="PROSITE" id="PS51725"/>
    </source>
</evidence>
<evidence type="ECO:0000313" key="3">
    <source>
        <dbReference type="Proteomes" id="UP000799772"/>
    </source>
</evidence>
<dbReference type="Proteomes" id="UP000799772">
    <property type="component" value="Unassembled WGS sequence"/>
</dbReference>
<dbReference type="EMBL" id="ML978122">
    <property type="protein sequence ID" value="KAF2102813.1"/>
    <property type="molecule type" value="Genomic_DNA"/>
</dbReference>
<feature type="domain" description="ABM" evidence="1">
    <location>
        <begin position="5"/>
        <end position="98"/>
    </location>
</feature>
<dbReference type="PANTHER" id="PTHR40624">
    <property type="entry name" value="BIOSYNTHESIS MONOOXYGENASE, PUTATIVE (AFU_ORTHOLOGUE AFUA_1G12025)-RELATED"/>
    <property type="match status" value="1"/>
</dbReference>
<reference evidence="2" key="1">
    <citation type="journal article" date="2020" name="Stud. Mycol.">
        <title>101 Dothideomycetes genomes: a test case for predicting lifestyles and emergence of pathogens.</title>
        <authorList>
            <person name="Haridas S."/>
            <person name="Albert R."/>
            <person name="Binder M."/>
            <person name="Bloem J."/>
            <person name="Labutti K."/>
            <person name="Salamov A."/>
            <person name="Andreopoulos B."/>
            <person name="Baker S."/>
            <person name="Barry K."/>
            <person name="Bills G."/>
            <person name="Bluhm B."/>
            <person name="Cannon C."/>
            <person name="Castanera R."/>
            <person name="Culley D."/>
            <person name="Daum C."/>
            <person name="Ezra D."/>
            <person name="Gonzalez J."/>
            <person name="Henrissat B."/>
            <person name="Kuo A."/>
            <person name="Liang C."/>
            <person name="Lipzen A."/>
            <person name="Lutzoni F."/>
            <person name="Magnuson J."/>
            <person name="Mondo S."/>
            <person name="Nolan M."/>
            <person name="Ohm R."/>
            <person name="Pangilinan J."/>
            <person name="Park H.-J."/>
            <person name="Ramirez L."/>
            <person name="Alfaro M."/>
            <person name="Sun H."/>
            <person name="Tritt A."/>
            <person name="Yoshinaga Y."/>
            <person name="Zwiers L.-H."/>
            <person name="Turgeon B."/>
            <person name="Goodwin S."/>
            <person name="Spatafora J."/>
            <person name="Crous P."/>
            <person name="Grigoriev I."/>
        </authorList>
    </citation>
    <scope>NUCLEOTIDE SEQUENCE</scope>
    <source>
        <strain evidence="2">CBS 133067</strain>
    </source>
</reference>
<name>A0A9P4IMS5_9PEZI</name>
<comment type="caution">
    <text evidence="2">The sequence shown here is derived from an EMBL/GenBank/DDBJ whole genome shotgun (WGS) entry which is preliminary data.</text>
</comment>
<dbReference type="InterPro" id="IPR011008">
    <property type="entry name" value="Dimeric_a/b-barrel"/>
</dbReference>